<feature type="domain" description="Rhodanese" evidence="3">
    <location>
        <begin position="20"/>
        <end position="139"/>
    </location>
</feature>
<dbReference type="Proteomes" id="UP001500631">
    <property type="component" value="Unassembled WGS sequence"/>
</dbReference>
<sequence length="288" mass="32289">MSTQTLSPLISADTLYQKLNDAKLIILDARFNLMNENYGDEVYAQNRIPQALRVDLGIDLCTDITPDTGRHPLKSRENLEALMQDLGVNHDSHIVVYDDNGGMFAIHLWWVLHWLGHEKVQVLEGGLQAWQKAGYELEITAPQVNQMQGDFVAKMSEFSTVTADDILEDIISNQGKLCVVDARGAARYHGDVEPLDPVAGHIPNAINRPFELNLKEDGTFKDPEMLKTEWMAFLDGYCHQTIIHQCGSGVSACHNIFAMYYAGLGIQKLYPGSWSEWCKSPTRPVAKE</sequence>
<keyword evidence="5" id="KW-1185">Reference proteome</keyword>
<proteinExistence type="predicted"/>
<dbReference type="SUPFAM" id="SSF52821">
    <property type="entry name" value="Rhodanese/Cell cycle control phosphatase"/>
    <property type="match status" value="2"/>
</dbReference>
<dbReference type="InterPro" id="IPR001763">
    <property type="entry name" value="Rhodanese-like_dom"/>
</dbReference>
<dbReference type="InterPro" id="IPR036873">
    <property type="entry name" value="Rhodanese-like_dom_sf"/>
</dbReference>
<feature type="domain" description="Rhodanese" evidence="3">
    <location>
        <begin position="173"/>
        <end position="286"/>
    </location>
</feature>
<dbReference type="PROSITE" id="PS50206">
    <property type="entry name" value="RHODANESE_3"/>
    <property type="match status" value="2"/>
</dbReference>
<dbReference type="CDD" id="cd01448">
    <property type="entry name" value="TST_Repeat_1"/>
    <property type="match status" value="1"/>
</dbReference>
<keyword evidence="2" id="KW-0677">Repeat</keyword>
<protein>
    <submittedName>
        <fullName evidence="4">Sulfurtransferase</fullName>
    </submittedName>
</protein>
<keyword evidence="1" id="KW-0808">Transferase</keyword>
<accession>A0ABP9ML03</accession>
<dbReference type="PANTHER" id="PTHR11364:SF27">
    <property type="entry name" value="SULFURTRANSFERASE"/>
    <property type="match status" value="1"/>
</dbReference>
<dbReference type="InterPro" id="IPR045078">
    <property type="entry name" value="TST/MPST-like"/>
</dbReference>
<evidence type="ECO:0000313" key="5">
    <source>
        <dbReference type="Proteomes" id="UP001500631"/>
    </source>
</evidence>
<evidence type="ECO:0000256" key="1">
    <source>
        <dbReference type="ARBA" id="ARBA00022679"/>
    </source>
</evidence>
<dbReference type="RefSeq" id="WP_077924695.1">
    <property type="nucleotide sequence ID" value="NZ_BAABKE010000002.1"/>
</dbReference>
<comment type="caution">
    <text evidence="4">The sequence shown here is derived from an EMBL/GenBank/DDBJ whole genome shotgun (WGS) entry which is preliminary data.</text>
</comment>
<dbReference type="SMART" id="SM00450">
    <property type="entry name" value="RHOD"/>
    <property type="match status" value="2"/>
</dbReference>
<dbReference type="CDD" id="cd01449">
    <property type="entry name" value="TST_Repeat_2"/>
    <property type="match status" value="1"/>
</dbReference>
<name>A0ABP9ML03_9GAMM</name>
<dbReference type="Gene3D" id="3.40.250.10">
    <property type="entry name" value="Rhodanese-like domain"/>
    <property type="match status" value="2"/>
</dbReference>
<evidence type="ECO:0000256" key="2">
    <source>
        <dbReference type="ARBA" id="ARBA00022737"/>
    </source>
</evidence>
<evidence type="ECO:0000313" key="4">
    <source>
        <dbReference type="EMBL" id="GAA5095960.1"/>
    </source>
</evidence>
<dbReference type="EMBL" id="BAABKE010000002">
    <property type="protein sequence ID" value="GAA5095960.1"/>
    <property type="molecule type" value="Genomic_DNA"/>
</dbReference>
<reference evidence="5" key="1">
    <citation type="journal article" date="2019" name="Int. J. Syst. Evol. Microbiol.">
        <title>The Global Catalogue of Microorganisms (GCM) 10K type strain sequencing project: providing services to taxonomists for standard genome sequencing and annotation.</title>
        <authorList>
            <consortium name="The Broad Institute Genomics Platform"/>
            <consortium name="The Broad Institute Genome Sequencing Center for Infectious Disease"/>
            <person name="Wu L."/>
            <person name="Ma J."/>
        </authorList>
    </citation>
    <scope>NUCLEOTIDE SEQUENCE [LARGE SCALE GENOMIC DNA]</scope>
    <source>
        <strain evidence="5">JCM 18424</strain>
    </source>
</reference>
<organism evidence="4 5">
    <name type="scientific">Wohlfahrtiimonas larvae</name>
    <dbReference type="NCBI Taxonomy" id="1157986"/>
    <lineage>
        <taxon>Bacteria</taxon>
        <taxon>Pseudomonadati</taxon>
        <taxon>Pseudomonadota</taxon>
        <taxon>Gammaproteobacteria</taxon>
        <taxon>Cardiobacteriales</taxon>
        <taxon>Ignatzschineriaceae</taxon>
        <taxon>Wohlfahrtiimonas</taxon>
    </lineage>
</organism>
<gene>
    <name evidence="4" type="ORF">GCM10023338_05840</name>
</gene>
<evidence type="ECO:0000259" key="3">
    <source>
        <dbReference type="PROSITE" id="PS50206"/>
    </source>
</evidence>
<dbReference type="Pfam" id="PF00581">
    <property type="entry name" value="Rhodanese"/>
    <property type="match status" value="2"/>
</dbReference>
<dbReference type="PANTHER" id="PTHR11364">
    <property type="entry name" value="THIOSULFATE SULFERTANSFERASE"/>
    <property type="match status" value="1"/>
</dbReference>